<feature type="compositionally biased region" description="Low complexity" evidence="5">
    <location>
        <begin position="264"/>
        <end position="278"/>
    </location>
</feature>
<proteinExistence type="predicted"/>
<evidence type="ECO:0000256" key="3">
    <source>
        <dbReference type="ARBA" id="ARBA00022833"/>
    </source>
</evidence>
<dbReference type="EMBL" id="HBHX01043918">
    <property type="protein sequence ID" value="CAE0123625.1"/>
    <property type="molecule type" value="Transcribed_RNA"/>
</dbReference>
<evidence type="ECO:0000256" key="1">
    <source>
        <dbReference type="ARBA" id="ARBA00022723"/>
    </source>
</evidence>
<dbReference type="GO" id="GO:0008270">
    <property type="term" value="F:zinc ion binding"/>
    <property type="evidence" value="ECO:0007669"/>
    <property type="project" value="UniProtKB-KW"/>
</dbReference>
<keyword evidence="3" id="KW-0862">Zinc</keyword>
<feature type="region of interest" description="Disordered" evidence="5">
    <location>
        <begin position="218"/>
        <end position="240"/>
    </location>
</feature>
<organism evidence="7">
    <name type="scientific">Haptolina ericina</name>
    <dbReference type="NCBI Taxonomy" id="156174"/>
    <lineage>
        <taxon>Eukaryota</taxon>
        <taxon>Haptista</taxon>
        <taxon>Haptophyta</taxon>
        <taxon>Prymnesiophyceae</taxon>
        <taxon>Prymnesiales</taxon>
        <taxon>Prymnesiaceae</taxon>
        <taxon>Haptolina</taxon>
    </lineage>
</organism>
<dbReference type="InterPro" id="IPR013083">
    <property type="entry name" value="Znf_RING/FYVE/PHD"/>
</dbReference>
<dbReference type="PANTHER" id="PTHR45931:SF3">
    <property type="entry name" value="RING ZINC FINGER-CONTAINING PROTEIN"/>
    <property type="match status" value="1"/>
</dbReference>
<dbReference type="AlphaFoldDB" id="A0A7S3F300"/>
<evidence type="ECO:0000259" key="6">
    <source>
        <dbReference type="PROSITE" id="PS50089"/>
    </source>
</evidence>
<dbReference type="Pfam" id="PF13639">
    <property type="entry name" value="zf-RING_2"/>
    <property type="match status" value="1"/>
</dbReference>
<feature type="region of interest" description="Disordered" evidence="5">
    <location>
        <begin position="264"/>
        <end position="294"/>
    </location>
</feature>
<keyword evidence="1" id="KW-0479">Metal-binding</keyword>
<evidence type="ECO:0000313" key="7">
    <source>
        <dbReference type="EMBL" id="CAE0123625.1"/>
    </source>
</evidence>
<evidence type="ECO:0000256" key="4">
    <source>
        <dbReference type="PROSITE-ProRule" id="PRU00175"/>
    </source>
</evidence>
<dbReference type="GO" id="GO:0005634">
    <property type="term" value="C:nucleus"/>
    <property type="evidence" value="ECO:0007669"/>
    <property type="project" value="TreeGrafter"/>
</dbReference>
<dbReference type="InterPro" id="IPR051834">
    <property type="entry name" value="RING_finger_E3_ligase"/>
</dbReference>
<gene>
    <name evidence="7" type="ORF">HERI1096_LOCUS24327</name>
</gene>
<keyword evidence="2 4" id="KW-0863">Zinc-finger</keyword>
<dbReference type="InterPro" id="IPR001841">
    <property type="entry name" value="Znf_RING"/>
</dbReference>
<dbReference type="PROSITE" id="PS50089">
    <property type="entry name" value="ZF_RING_2"/>
    <property type="match status" value="1"/>
</dbReference>
<dbReference type="GO" id="GO:0006511">
    <property type="term" value="P:ubiquitin-dependent protein catabolic process"/>
    <property type="evidence" value="ECO:0007669"/>
    <property type="project" value="TreeGrafter"/>
</dbReference>
<dbReference type="Gene3D" id="3.30.40.10">
    <property type="entry name" value="Zinc/RING finger domain, C3HC4 (zinc finger)"/>
    <property type="match status" value="1"/>
</dbReference>
<dbReference type="SUPFAM" id="SSF57850">
    <property type="entry name" value="RING/U-box"/>
    <property type="match status" value="1"/>
</dbReference>
<dbReference type="PANTHER" id="PTHR45931">
    <property type="entry name" value="SI:CH211-59O9.10"/>
    <property type="match status" value="1"/>
</dbReference>
<accession>A0A7S3F300</accession>
<name>A0A7S3F300_9EUKA</name>
<sequence>MAVSLRDTIRMNIAASSDASNRLRQVCVQDHSTSEHVLRGTPHLHILMHFSDSTQSPWIVLDRVVLDDLKAELRTLGYTVRIHLHQPSVDEPVVANADIVQALPRQVLTEGEASLLESDGAGACTICLDAYAAGDTVACMPCTGLHKAHWACLQGWLERAATCPTCRFSLPASKLQPAECKALMKPAVEELARLRRTEPAPCQAAEPEPNVAFEDGADRSYVDDTAPPQTHSPSAPPSLVPQGMAWAVEARALRSLQSRIPSAAAAQAATTAPSSSTPAPLPARNSRPAVHRVKRSNRLRALVACLRLPGVAHAPMRL</sequence>
<protein>
    <recommendedName>
        <fullName evidence="6">RING-type domain-containing protein</fullName>
    </recommendedName>
</protein>
<feature type="domain" description="RING-type" evidence="6">
    <location>
        <begin position="124"/>
        <end position="167"/>
    </location>
</feature>
<evidence type="ECO:0000256" key="5">
    <source>
        <dbReference type="SAM" id="MobiDB-lite"/>
    </source>
</evidence>
<reference evidence="7" key="1">
    <citation type="submission" date="2021-01" db="EMBL/GenBank/DDBJ databases">
        <authorList>
            <person name="Corre E."/>
            <person name="Pelletier E."/>
            <person name="Niang G."/>
            <person name="Scheremetjew M."/>
            <person name="Finn R."/>
            <person name="Kale V."/>
            <person name="Holt S."/>
            <person name="Cochrane G."/>
            <person name="Meng A."/>
            <person name="Brown T."/>
            <person name="Cohen L."/>
        </authorList>
    </citation>
    <scope>NUCLEOTIDE SEQUENCE</scope>
    <source>
        <strain evidence="7">CCMP281</strain>
    </source>
</reference>
<dbReference type="GO" id="GO:0061630">
    <property type="term" value="F:ubiquitin protein ligase activity"/>
    <property type="evidence" value="ECO:0007669"/>
    <property type="project" value="TreeGrafter"/>
</dbReference>
<evidence type="ECO:0000256" key="2">
    <source>
        <dbReference type="ARBA" id="ARBA00022771"/>
    </source>
</evidence>